<dbReference type="VEuPathDB" id="FungiDB:BD410DRAFT_780268"/>
<dbReference type="Proteomes" id="UP000294933">
    <property type="component" value="Unassembled WGS sequence"/>
</dbReference>
<dbReference type="PANTHER" id="PTHR46188:SF1">
    <property type="entry name" value="BOLA-LIKE PROTEIN 3"/>
    <property type="match status" value="1"/>
</dbReference>
<dbReference type="Gene3D" id="3.30.300.90">
    <property type="entry name" value="BolA-like"/>
    <property type="match status" value="1"/>
</dbReference>
<keyword evidence="4" id="KW-1185">Reference proteome</keyword>
<proteinExistence type="inferred from homology"/>
<dbReference type="OrthoDB" id="203381at2759"/>
<organism evidence="3 4">
    <name type="scientific">Rickenella mellea</name>
    <dbReference type="NCBI Taxonomy" id="50990"/>
    <lineage>
        <taxon>Eukaryota</taxon>
        <taxon>Fungi</taxon>
        <taxon>Dikarya</taxon>
        <taxon>Basidiomycota</taxon>
        <taxon>Agaricomycotina</taxon>
        <taxon>Agaricomycetes</taxon>
        <taxon>Hymenochaetales</taxon>
        <taxon>Rickenellaceae</taxon>
        <taxon>Rickenella</taxon>
    </lineage>
</organism>
<evidence type="ECO:0000313" key="4">
    <source>
        <dbReference type="Proteomes" id="UP000294933"/>
    </source>
</evidence>
<protein>
    <submittedName>
        <fullName evidence="3">Bola-like protein</fullName>
    </submittedName>
</protein>
<dbReference type="InterPro" id="IPR036065">
    <property type="entry name" value="BolA-like_sf"/>
</dbReference>
<sequence length="116" mass="12840">MSRHLRCATAPQLTSLRPHSALRILRHYSQANAPATPPQMDDGERAIHAKLAERFKPSQLQVQDVSGGCGTFYAIMITSQAFKGLSVVKQHRLVTQELKAEIEGIHGLQINTIPEE</sequence>
<dbReference type="PANTHER" id="PTHR46188">
    <property type="entry name" value="BOLA-LIKE PROTEIN 3"/>
    <property type="match status" value="1"/>
</dbReference>
<dbReference type="AlphaFoldDB" id="A0A4V3AZN5"/>
<dbReference type="InterPro" id="IPR002634">
    <property type="entry name" value="BolA"/>
</dbReference>
<comment type="similarity">
    <text evidence="1 2">Belongs to the BolA/IbaG family.</text>
</comment>
<gene>
    <name evidence="3" type="ORF">BD410DRAFT_780268</name>
</gene>
<dbReference type="EMBL" id="ML170156">
    <property type="protein sequence ID" value="TDL29778.1"/>
    <property type="molecule type" value="Genomic_DNA"/>
</dbReference>
<evidence type="ECO:0000313" key="3">
    <source>
        <dbReference type="EMBL" id="TDL29778.1"/>
    </source>
</evidence>
<reference evidence="3 4" key="1">
    <citation type="submission" date="2018-06" db="EMBL/GenBank/DDBJ databases">
        <title>A transcriptomic atlas of mushroom development highlights an independent origin of complex multicellularity.</title>
        <authorList>
            <consortium name="DOE Joint Genome Institute"/>
            <person name="Krizsan K."/>
            <person name="Almasi E."/>
            <person name="Merenyi Z."/>
            <person name="Sahu N."/>
            <person name="Viragh M."/>
            <person name="Koszo T."/>
            <person name="Mondo S."/>
            <person name="Kiss B."/>
            <person name="Balint B."/>
            <person name="Kues U."/>
            <person name="Barry K."/>
            <person name="Hegedus J.C."/>
            <person name="Henrissat B."/>
            <person name="Johnson J."/>
            <person name="Lipzen A."/>
            <person name="Ohm R."/>
            <person name="Nagy I."/>
            <person name="Pangilinan J."/>
            <person name="Yan J."/>
            <person name="Xiong Y."/>
            <person name="Grigoriev I.V."/>
            <person name="Hibbett D.S."/>
            <person name="Nagy L.G."/>
        </authorList>
    </citation>
    <scope>NUCLEOTIDE SEQUENCE [LARGE SCALE GENOMIC DNA]</scope>
    <source>
        <strain evidence="3 4">SZMC22713</strain>
    </source>
</reference>
<evidence type="ECO:0000256" key="1">
    <source>
        <dbReference type="ARBA" id="ARBA00005578"/>
    </source>
</evidence>
<dbReference type="InterPro" id="IPR052275">
    <property type="entry name" value="Mt_Fe-S_assembly_factor"/>
</dbReference>
<dbReference type="SUPFAM" id="SSF82657">
    <property type="entry name" value="BolA-like"/>
    <property type="match status" value="1"/>
</dbReference>
<dbReference type="STRING" id="50990.A0A4V3AZN5"/>
<name>A0A4V3AZN5_9AGAM</name>
<dbReference type="GO" id="GO:0005759">
    <property type="term" value="C:mitochondrial matrix"/>
    <property type="evidence" value="ECO:0007669"/>
    <property type="project" value="TreeGrafter"/>
</dbReference>
<evidence type="ECO:0000256" key="2">
    <source>
        <dbReference type="RuleBase" id="RU003860"/>
    </source>
</evidence>
<dbReference type="Pfam" id="PF01722">
    <property type="entry name" value="BolA"/>
    <property type="match status" value="1"/>
</dbReference>
<accession>A0A4V3AZN5</accession>